<name>A0ABU9GU37_9GAMM</name>
<reference evidence="2 3" key="1">
    <citation type="submission" date="2024-02" db="EMBL/GenBank/DDBJ databases">
        <title>Bacteria isolated from the canopy kelp, Nereocystis luetkeana.</title>
        <authorList>
            <person name="Pfister C.A."/>
            <person name="Younker I.T."/>
            <person name="Light S.H."/>
        </authorList>
    </citation>
    <scope>NUCLEOTIDE SEQUENCE [LARGE SCALE GENOMIC DNA]</scope>
    <source>
        <strain evidence="2 3">TI.1.05</strain>
    </source>
</reference>
<dbReference type="Gene3D" id="3.40.50.300">
    <property type="entry name" value="P-loop containing nucleotide triphosphate hydrolases"/>
    <property type="match status" value="1"/>
</dbReference>
<dbReference type="InterPro" id="IPR014001">
    <property type="entry name" value="Helicase_ATP-bd"/>
</dbReference>
<keyword evidence="2" id="KW-0347">Helicase</keyword>
<comment type="caution">
    <text evidence="2">The sequence shown here is derived from an EMBL/GenBank/DDBJ whole genome shotgun (WGS) entry which is preliminary data.</text>
</comment>
<gene>
    <name evidence="2" type="ORF">V6256_14505</name>
</gene>
<dbReference type="SMART" id="SM00487">
    <property type="entry name" value="DEXDc"/>
    <property type="match status" value="1"/>
</dbReference>
<dbReference type="InterPro" id="IPR027417">
    <property type="entry name" value="P-loop_NTPase"/>
</dbReference>
<proteinExistence type="predicted"/>
<feature type="domain" description="Helicase ATP-binding" evidence="1">
    <location>
        <begin position="34"/>
        <end position="188"/>
    </location>
</feature>
<dbReference type="InterPro" id="IPR006935">
    <property type="entry name" value="Helicase/UvrB_N"/>
</dbReference>
<organism evidence="2 3">
    <name type="scientific">Psychromonas aquatilis</name>
    <dbReference type="NCBI Taxonomy" id="2005072"/>
    <lineage>
        <taxon>Bacteria</taxon>
        <taxon>Pseudomonadati</taxon>
        <taxon>Pseudomonadota</taxon>
        <taxon>Gammaproteobacteria</taxon>
        <taxon>Alteromonadales</taxon>
        <taxon>Psychromonadaceae</taxon>
        <taxon>Psychromonas</taxon>
    </lineage>
</organism>
<evidence type="ECO:0000259" key="1">
    <source>
        <dbReference type="PROSITE" id="PS51192"/>
    </source>
</evidence>
<dbReference type="SUPFAM" id="SSF52540">
    <property type="entry name" value="P-loop containing nucleoside triphosphate hydrolases"/>
    <property type="match status" value="1"/>
</dbReference>
<sequence>MSEQLRKHREKIQTLLSEPSVYPHQRDAARNTYQALQGETRAIIMAAEMQAGKSGVALATACYQRNSLSDEDICNPKYLRDTLYVMTMADTTLLAQAKEDLRRAGNVIVTNLVRFLADIEKHFRRQDPKLIIIDECHYGSGDTSVRYDALFDYLQTENTECRVVFISATPLSALLATEGDSLINRGIPTKLVFHRTSDDYFGVREMLAAGQVVNLEHNARNIQVKSDAQLQFIEHFNSYDGEGWGLVRVPAGTAMEAKKYLAQHCVSEENIFILGIKLTGVPEDEHTSIDDFKDEYKTAMEFGQKVIAITVAGCRAGINFGFDMKENLIATWDSTVSNIAAVVQANIGRACGYHTNRNAAHFTNLDATGAYGELLSYLEGTCSHQATGNIKGLRDKYNEICKRYEVKGLDVGAKVGKNGELRGKKKLNDAKTYLTDSYYAIPAKLDEPDFDFTTFTHDPLILNTINAIRNVYLKNLPISPKSSRSLRGYKWIKAHWVNGDTYNNPEKALALGTMWERAINLTSRIDDGEEVEFNLAVTPGGNEKTSDKEVAVKIFSVHNKSRRNAEKQVMTEEDVYDVCNWYKTDLDNTILLIFKRGKHCPVRSHEKESSAKIQIAKGNILEANHFQTVEEEV</sequence>
<dbReference type="RefSeq" id="WP_341598978.1">
    <property type="nucleotide sequence ID" value="NZ_JBAKAZ010000093.1"/>
</dbReference>
<keyword evidence="2" id="KW-0378">Hydrolase</keyword>
<keyword evidence="2" id="KW-0547">Nucleotide-binding</keyword>
<keyword evidence="2" id="KW-0067">ATP-binding</keyword>
<evidence type="ECO:0000313" key="2">
    <source>
        <dbReference type="EMBL" id="MEL0630817.1"/>
    </source>
</evidence>
<protein>
    <submittedName>
        <fullName evidence="2">DEAD/DEAH box helicase family protein</fullName>
    </submittedName>
</protein>
<dbReference type="PROSITE" id="PS51192">
    <property type="entry name" value="HELICASE_ATP_BIND_1"/>
    <property type="match status" value="1"/>
</dbReference>
<keyword evidence="3" id="KW-1185">Reference proteome</keyword>
<dbReference type="EMBL" id="JBAKAZ010000093">
    <property type="protein sequence ID" value="MEL0630817.1"/>
    <property type="molecule type" value="Genomic_DNA"/>
</dbReference>
<accession>A0ABU9GU37</accession>
<dbReference type="GO" id="GO:0004386">
    <property type="term" value="F:helicase activity"/>
    <property type="evidence" value="ECO:0007669"/>
    <property type="project" value="UniProtKB-KW"/>
</dbReference>
<dbReference type="Proteomes" id="UP001369082">
    <property type="component" value="Unassembled WGS sequence"/>
</dbReference>
<dbReference type="Pfam" id="PF04851">
    <property type="entry name" value="ResIII"/>
    <property type="match status" value="1"/>
</dbReference>
<evidence type="ECO:0000313" key="3">
    <source>
        <dbReference type="Proteomes" id="UP001369082"/>
    </source>
</evidence>